<evidence type="ECO:0000256" key="1">
    <source>
        <dbReference type="SAM" id="MobiDB-lite"/>
    </source>
</evidence>
<feature type="compositionally biased region" description="Polar residues" evidence="1">
    <location>
        <begin position="156"/>
        <end position="166"/>
    </location>
</feature>
<feature type="compositionally biased region" description="Low complexity" evidence="1">
    <location>
        <begin position="173"/>
        <end position="191"/>
    </location>
</feature>
<sequence>MSAGVLMLVMAGIGTDPALSAEPLAPPAIYPAGTWQGKSDAVLRVLNRLDTHVETIHVPAGSSAHYQTLNISVARCLESAPTLRTDAAAWIDVQDTHMQGAGFHGWMLAAEPSLGVFENPLYDIRVVGCAGNDIPPVLSQPEHPPVPALPGAKTEPGSNPGTSGNDATPLAPVSPDSVSPESASPVVPDDSGAQPAPQ</sequence>
<evidence type="ECO:0000313" key="3">
    <source>
        <dbReference type="Proteomes" id="UP000615326"/>
    </source>
</evidence>
<proteinExistence type="predicted"/>
<gene>
    <name evidence="2" type="ORF">GOB84_04890</name>
</gene>
<reference evidence="2 3" key="1">
    <citation type="journal article" date="2020" name="Int. J. Syst. Evol. Microbiol.">
        <title>Novel acetic acid bacteria from cider fermentations: Acetobacter conturbans sp. nov. and Acetobacter fallax sp. nov.</title>
        <authorList>
            <person name="Sombolestani A.S."/>
            <person name="Cleenwerck I."/>
            <person name="Cnockaert M."/>
            <person name="Borremans W."/>
            <person name="Wieme A.D."/>
            <person name="De Vuyst L."/>
            <person name="Vandamme P."/>
        </authorList>
    </citation>
    <scope>NUCLEOTIDE SEQUENCE [LARGE SCALE GENOMIC DNA]</scope>
    <source>
        <strain evidence="2 3">LMG 1637</strain>
    </source>
</reference>
<dbReference type="EMBL" id="WOSW01000006">
    <property type="protein sequence ID" value="NHO31908.1"/>
    <property type="molecule type" value="Genomic_DNA"/>
</dbReference>
<evidence type="ECO:0000313" key="2">
    <source>
        <dbReference type="EMBL" id="NHO31908.1"/>
    </source>
</evidence>
<dbReference type="Proteomes" id="UP000615326">
    <property type="component" value="Unassembled WGS sequence"/>
</dbReference>
<accession>A0ABX0K9N4</accession>
<organism evidence="2 3">
    <name type="scientific">Acetobacter fallax</name>
    <dbReference type="NCBI Taxonomy" id="1737473"/>
    <lineage>
        <taxon>Bacteria</taxon>
        <taxon>Pseudomonadati</taxon>
        <taxon>Pseudomonadota</taxon>
        <taxon>Alphaproteobacteria</taxon>
        <taxon>Acetobacterales</taxon>
        <taxon>Acetobacteraceae</taxon>
        <taxon>Acetobacter</taxon>
    </lineage>
</organism>
<name>A0ABX0K9N4_9PROT</name>
<comment type="caution">
    <text evidence="2">The sequence shown here is derived from an EMBL/GenBank/DDBJ whole genome shotgun (WGS) entry which is preliminary data.</text>
</comment>
<keyword evidence="3" id="KW-1185">Reference proteome</keyword>
<protein>
    <submittedName>
        <fullName evidence="2">DUF2155 domain-containing protein</fullName>
    </submittedName>
</protein>
<feature type="region of interest" description="Disordered" evidence="1">
    <location>
        <begin position="136"/>
        <end position="198"/>
    </location>
</feature>
<dbReference type="InterPro" id="IPR019225">
    <property type="entry name" value="DUF2155"/>
</dbReference>
<dbReference type="Pfam" id="PF09923">
    <property type="entry name" value="DUF2155"/>
    <property type="match status" value="1"/>
</dbReference>